<accession>A0ACD5HJ94</accession>
<organism evidence="1 2">
    <name type="scientific">Acidithiobacillus montserratensis</name>
    <dbReference type="NCBI Taxonomy" id="2729135"/>
    <lineage>
        <taxon>Bacteria</taxon>
        <taxon>Pseudomonadati</taxon>
        <taxon>Pseudomonadota</taxon>
        <taxon>Acidithiobacillia</taxon>
        <taxon>Acidithiobacillales</taxon>
        <taxon>Acidithiobacillaceae</taxon>
        <taxon>Acidithiobacillus</taxon>
    </lineage>
</organism>
<protein>
    <submittedName>
        <fullName evidence="1">Uncharacterized protein</fullName>
    </submittedName>
</protein>
<evidence type="ECO:0000313" key="2">
    <source>
        <dbReference type="Proteomes" id="UP001195965"/>
    </source>
</evidence>
<reference evidence="1 2" key="1">
    <citation type="journal article" date="2021" name="ISME J.">
        <title>Genomic evolution of the class Acidithiobacillia: deep-branching Proteobacteria living in extreme acidic conditions.</title>
        <authorList>
            <person name="Moya-Beltran A."/>
            <person name="Beard S."/>
            <person name="Rojas-Villalobos C."/>
            <person name="Issotta F."/>
            <person name="Gallardo Y."/>
            <person name="Ulloa R."/>
            <person name="Giaveno A."/>
            <person name="Degli Esposti M."/>
            <person name="Johnson D.B."/>
            <person name="Quatrini R."/>
        </authorList>
    </citation>
    <scope>NUCLEOTIDE SEQUENCE [LARGE SCALE GENOMIC DNA]</scope>
    <source>
        <strain evidence="1 2">GG1-14</strain>
    </source>
</reference>
<proteinExistence type="predicted"/>
<dbReference type="EMBL" id="CP127526">
    <property type="protein sequence ID" value="XRI74834.1"/>
    <property type="molecule type" value="Genomic_DNA"/>
</dbReference>
<keyword evidence="2" id="KW-1185">Reference proteome</keyword>
<gene>
    <name evidence="1" type="ORF">HHS34_006455</name>
</gene>
<evidence type="ECO:0000313" key="1">
    <source>
        <dbReference type="EMBL" id="XRI74834.1"/>
    </source>
</evidence>
<name>A0ACD5HJ94_9PROT</name>
<sequence>MPQAGEKNLASQAYSSRLLRVFAWAFIIILVVSWFLVGIYTWNKVYAEESGDLRILAVALA</sequence>
<dbReference type="Proteomes" id="UP001195965">
    <property type="component" value="Chromosome"/>
</dbReference>